<comment type="caution">
    <text evidence="1">The sequence shown here is derived from an EMBL/GenBank/DDBJ whole genome shotgun (WGS) entry which is preliminary data.</text>
</comment>
<reference evidence="1" key="1">
    <citation type="submission" date="2019-05" db="EMBL/GenBank/DDBJ databases">
        <authorList>
            <consortium name="PulseNet: The National Subtyping Network for Foodborne Disease Surveillance"/>
            <person name="Tarr C.L."/>
            <person name="Trees E."/>
            <person name="Katz L.S."/>
            <person name="Carleton-Romer H.A."/>
            <person name="Stroika S."/>
            <person name="Kucerova Z."/>
            <person name="Roache K.F."/>
            <person name="Sabol A.L."/>
            <person name="Besser J."/>
            <person name="Gerner-Smidt P."/>
        </authorList>
    </citation>
    <scope>NUCLEOTIDE SEQUENCE</scope>
    <source>
        <strain evidence="1">PNUSAC009286</strain>
    </source>
</reference>
<dbReference type="EMBL" id="AACMNR010000030">
    <property type="protein sequence ID" value="EAL2368275.1"/>
    <property type="molecule type" value="Genomic_DNA"/>
</dbReference>
<organism evidence="1">
    <name type="scientific">Campylobacter jejuni</name>
    <dbReference type="NCBI Taxonomy" id="197"/>
    <lineage>
        <taxon>Bacteria</taxon>
        <taxon>Pseudomonadati</taxon>
        <taxon>Campylobacterota</taxon>
        <taxon>Epsilonproteobacteria</taxon>
        <taxon>Campylobacterales</taxon>
        <taxon>Campylobacteraceae</taxon>
        <taxon>Campylobacter</taxon>
    </lineage>
</organism>
<dbReference type="InterPro" id="IPR017946">
    <property type="entry name" value="PLC-like_Pdiesterase_TIM-brl"/>
</dbReference>
<dbReference type="GO" id="GO:0008081">
    <property type="term" value="F:phosphoric diester hydrolase activity"/>
    <property type="evidence" value="ECO:0007669"/>
    <property type="project" value="InterPro"/>
</dbReference>
<proteinExistence type="predicted"/>
<evidence type="ECO:0008006" key="2">
    <source>
        <dbReference type="Google" id="ProtNLM"/>
    </source>
</evidence>
<gene>
    <name evidence="1" type="ORF">FDR90_08690</name>
</gene>
<dbReference type="GO" id="GO:0006629">
    <property type="term" value="P:lipid metabolic process"/>
    <property type="evidence" value="ECO:0007669"/>
    <property type="project" value="InterPro"/>
</dbReference>
<dbReference type="AlphaFoldDB" id="A0A5Z1EHN7"/>
<evidence type="ECO:0000313" key="1">
    <source>
        <dbReference type="EMBL" id="EAL2368275.1"/>
    </source>
</evidence>
<accession>A0A5Z1EHN7</accession>
<dbReference type="SUPFAM" id="SSF51695">
    <property type="entry name" value="PLC-like phosphodiesterases"/>
    <property type="match status" value="1"/>
</dbReference>
<name>A0A5Z1EHN7_CAMJU</name>
<dbReference type="RefSeq" id="WP_100614023.1">
    <property type="nucleotide sequence ID" value="NZ_CATQGO010000020.1"/>
</dbReference>
<protein>
    <recommendedName>
        <fullName evidence="2">Phosphodiesterase</fullName>
    </recommendedName>
</protein>
<sequence>MIIISHRGFWHNHNEKNSIAAFDRSFINLYGLETDLRDMGGGIVISHDMASEICLKLEDFFKLYKKYNANLPLALNIKADGLQNSLKQLIEKYEITNYFVFDMSVPDALLYIDLNFNVFTRQSEYEKEPSFYDKAHGIWMDEFYSHWIDKNIIKKHIDNGKSVCIVSPELHKRDFKKEWQEYKQIEKELQIQDKLMICTDYPDEAMRFFND</sequence>
<dbReference type="Gene3D" id="3.20.20.190">
    <property type="entry name" value="Phosphatidylinositol (PI) phosphodiesterase"/>
    <property type="match status" value="1"/>
</dbReference>